<accession>A0A4P9W8Z6</accession>
<evidence type="ECO:0000256" key="1">
    <source>
        <dbReference type="SAM" id="MobiDB-lite"/>
    </source>
</evidence>
<sequence length="253" mass="27386">MFARSRVGESRQPKGVNAHHLKDLTPVNRLPERLRILHCGKERIFLGAYPKLERNEVRTGAKEDGEALERPPKAVIKTFPVEGAQLRTMERRKHLAEVDGDPRRNPVGNMRRRREPVEQVTISLARGPACGVACRWCTSAQTRHIRPHLLVVTLGAPFLGVYHAPLPKHLTGKRAPQAADGRCCGKGAVVLIAAKTAGGPNEAAEDLGNAKGMKGAACALVGRLCGADGGCGNDKESGVQKWGVAKESGQRRR</sequence>
<organism evidence="2 3">
    <name type="scientific">Blyttiomyces helicus</name>
    <dbReference type="NCBI Taxonomy" id="388810"/>
    <lineage>
        <taxon>Eukaryota</taxon>
        <taxon>Fungi</taxon>
        <taxon>Fungi incertae sedis</taxon>
        <taxon>Chytridiomycota</taxon>
        <taxon>Chytridiomycota incertae sedis</taxon>
        <taxon>Chytridiomycetes</taxon>
        <taxon>Chytridiomycetes incertae sedis</taxon>
        <taxon>Blyttiomyces</taxon>
    </lineage>
</organism>
<keyword evidence="3" id="KW-1185">Reference proteome</keyword>
<proteinExistence type="predicted"/>
<feature type="region of interest" description="Disordered" evidence="1">
    <location>
        <begin position="232"/>
        <end position="253"/>
    </location>
</feature>
<gene>
    <name evidence="2" type="ORF">BDK51DRAFT_43156</name>
</gene>
<dbReference type="Proteomes" id="UP000269721">
    <property type="component" value="Unassembled WGS sequence"/>
</dbReference>
<dbReference type="EMBL" id="KZ997042">
    <property type="protein sequence ID" value="RKO87955.1"/>
    <property type="molecule type" value="Genomic_DNA"/>
</dbReference>
<feature type="region of interest" description="Disordered" evidence="1">
    <location>
        <begin position="1"/>
        <end position="22"/>
    </location>
</feature>
<reference evidence="3" key="1">
    <citation type="journal article" date="2018" name="Nat. Microbiol.">
        <title>Leveraging single-cell genomics to expand the fungal tree of life.</title>
        <authorList>
            <person name="Ahrendt S.R."/>
            <person name="Quandt C.A."/>
            <person name="Ciobanu D."/>
            <person name="Clum A."/>
            <person name="Salamov A."/>
            <person name="Andreopoulos B."/>
            <person name="Cheng J.F."/>
            <person name="Woyke T."/>
            <person name="Pelin A."/>
            <person name="Henrissat B."/>
            <person name="Reynolds N.K."/>
            <person name="Benny G.L."/>
            <person name="Smith M.E."/>
            <person name="James T.Y."/>
            <person name="Grigoriev I.V."/>
        </authorList>
    </citation>
    <scope>NUCLEOTIDE SEQUENCE [LARGE SCALE GENOMIC DNA]</scope>
</reference>
<feature type="compositionally biased region" description="Basic and acidic residues" evidence="1">
    <location>
        <begin position="1"/>
        <end position="12"/>
    </location>
</feature>
<evidence type="ECO:0000313" key="2">
    <source>
        <dbReference type="EMBL" id="RKO87955.1"/>
    </source>
</evidence>
<dbReference type="AlphaFoldDB" id="A0A4P9W8Z6"/>
<protein>
    <submittedName>
        <fullName evidence="2">Uncharacterized protein</fullName>
    </submittedName>
</protein>
<name>A0A4P9W8Z6_9FUNG</name>
<evidence type="ECO:0000313" key="3">
    <source>
        <dbReference type="Proteomes" id="UP000269721"/>
    </source>
</evidence>